<keyword evidence="1" id="KW-0805">Transcription regulation</keyword>
<dbReference type="PROSITE" id="PS01117">
    <property type="entry name" value="HTH_MARR_1"/>
    <property type="match status" value="1"/>
</dbReference>
<evidence type="ECO:0000313" key="5">
    <source>
        <dbReference type="EMBL" id="QPK83205.1"/>
    </source>
</evidence>
<dbReference type="EMBL" id="CP064955">
    <property type="protein sequence ID" value="QPK83205.1"/>
    <property type="molecule type" value="Genomic_DNA"/>
</dbReference>
<dbReference type="Proteomes" id="UP000594586">
    <property type="component" value="Chromosome"/>
</dbReference>
<accession>A0A7T0PEW1</accession>
<keyword evidence="3" id="KW-0804">Transcription</keyword>
<dbReference type="InterPro" id="IPR036390">
    <property type="entry name" value="WH_DNA-bd_sf"/>
</dbReference>
<dbReference type="InterPro" id="IPR000835">
    <property type="entry name" value="HTH_MarR-typ"/>
</dbReference>
<evidence type="ECO:0000256" key="2">
    <source>
        <dbReference type="ARBA" id="ARBA00023125"/>
    </source>
</evidence>
<dbReference type="RefSeq" id="WP_165003241.1">
    <property type="nucleotide sequence ID" value="NZ_CP064955.1"/>
</dbReference>
<dbReference type="InterPro" id="IPR036388">
    <property type="entry name" value="WH-like_DNA-bd_sf"/>
</dbReference>
<dbReference type="Gene3D" id="1.10.10.10">
    <property type="entry name" value="Winged helix-like DNA-binding domain superfamily/Winged helix DNA-binding domain"/>
    <property type="match status" value="1"/>
</dbReference>
<organism evidence="5 6">
    <name type="scientific">Corynebacterium qintianiae</name>
    <dbReference type="NCBI Taxonomy" id="2709392"/>
    <lineage>
        <taxon>Bacteria</taxon>
        <taxon>Bacillati</taxon>
        <taxon>Actinomycetota</taxon>
        <taxon>Actinomycetes</taxon>
        <taxon>Mycobacteriales</taxon>
        <taxon>Corynebacteriaceae</taxon>
        <taxon>Corynebacterium</taxon>
    </lineage>
</organism>
<sequence>MAHNESAENPATTAPDPYAIAKRIRPAMTSLYVMYFRNAQQSDLTGPQLSIMTRLQEDGPCRINRLAEAEGVRMPTASNTVNQLEKRGLVRRIRDESDRRGVSVEMTPEGDAELSRVGEERTKYLSDMLGSLPEDDLFRLDELAEIVNILADNYVHDRSADSKE</sequence>
<dbReference type="Pfam" id="PF01047">
    <property type="entry name" value="MarR"/>
    <property type="match status" value="1"/>
</dbReference>
<dbReference type="GO" id="GO:0003677">
    <property type="term" value="F:DNA binding"/>
    <property type="evidence" value="ECO:0007669"/>
    <property type="project" value="UniProtKB-KW"/>
</dbReference>
<proteinExistence type="predicted"/>
<dbReference type="SUPFAM" id="SSF46785">
    <property type="entry name" value="Winged helix' DNA-binding domain"/>
    <property type="match status" value="1"/>
</dbReference>
<evidence type="ECO:0000313" key="6">
    <source>
        <dbReference type="Proteomes" id="UP000594586"/>
    </source>
</evidence>
<dbReference type="InterPro" id="IPR023187">
    <property type="entry name" value="Tscrpt_reg_MarR-type_CS"/>
</dbReference>
<dbReference type="GO" id="GO:0006950">
    <property type="term" value="P:response to stress"/>
    <property type="evidence" value="ECO:0007669"/>
    <property type="project" value="TreeGrafter"/>
</dbReference>
<dbReference type="PANTHER" id="PTHR33164">
    <property type="entry name" value="TRANSCRIPTIONAL REGULATOR, MARR FAMILY"/>
    <property type="match status" value="1"/>
</dbReference>
<dbReference type="InterPro" id="IPR039422">
    <property type="entry name" value="MarR/SlyA-like"/>
</dbReference>
<evidence type="ECO:0000256" key="1">
    <source>
        <dbReference type="ARBA" id="ARBA00023015"/>
    </source>
</evidence>
<dbReference type="KEGG" id="cqn:G7Y29_10350"/>
<dbReference type="AlphaFoldDB" id="A0A7T0PEW1"/>
<evidence type="ECO:0000259" key="4">
    <source>
        <dbReference type="PROSITE" id="PS50995"/>
    </source>
</evidence>
<keyword evidence="2" id="KW-0238">DNA-binding</keyword>
<dbReference type="SMART" id="SM00347">
    <property type="entry name" value="HTH_MARR"/>
    <property type="match status" value="1"/>
</dbReference>
<gene>
    <name evidence="5" type="ORF">G7Y29_10350</name>
</gene>
<dbReference type="PROSITE" id="PS50995">
    <property type="entry name" value="HTH_MARR_2"/>
    <property type="match status" value="1"/>
</dbReference>
<protein>
    <submittedName>
        <fullName evidence="5">MarR family transcriptional regulator</fullName>
    </submittedName>
</protein>
<keyword evidence="6" id="KW-1185">Reference proteome</keyword>
<evidence type="ECO:0000256" key="3">
    <source>
        <dbReference type="ARBA" id="ARBA00023163"/>
    </source>
</evidence>
<dbReference type="GO" id="GO:0003700">
    <property type="term" value="F:DNA-binding transcription factor activity"/>
    <property type="evidence" value="ECO:0007669"/>
    <property type="project" value="InterPro"/>
</dbReference>
<reference evidence="5 6" key="1">
    <citation type="submission" date="2020-11" db="EMBL/GenBank/DDBJ databases">
        <title>Corynebacterium sp. MC1420.</title>
        <authorList>
            <person name="Zhou J."/>
        </authorList>
    </citation>
    <scope>NUCLEOTIDE SEQUENCE [LARGE SCALE GENOMIC DNA]</scope>
    <source>
        <strain evidence="5 6">MC1420</strain>
    </source>
</reference>
<dbReference type="PANTHER" id="PTHR33164:SF43">
    <property type="entry name" value="HTH-TYPE TRANSCRIPTIONAL REPRESSOR YETL"/>
    <property type="match status" value="1"/>
</dbReference>
<name>A0A7T0PEW1_9CORY</name>
<feature type="domain" description="HTH marR-type" evidence="4">
    <location>
        <begin position="1"/>
        <end position="152"/>
    </location>
</feature>